<dbReference type="Proteomes" id="UP001174997">
    <property type="component" value="Unassembled WGS sequence"/>
</dbReference>
<evidence type="ECO:0000313" key="3">
    <source>
        <dbReference type="Proteomes" id="UP001174997"/>
    </source>
</evidence>
<gene>
    <name evidence="2" type="ORF">QBC41DRAFT_329041</name>
</gene>
<proteinExistence type="predicted"/>
<name>A0AA39Z5A4_9PEZI</name>
<keyword evidence="3" id="KW-1185">Reference proteome</keyword>
<feature type="region of interest" description="Disordered" evidence="1">
    <location>
        <begin position="77"/>
        <end position="102"/>
    </location>
</feature>
<feature type="region of interest" description="Disordered" evidence="1">
    <location>
        <begin position="162"/>
        <end position="223"/>
    </location>
</feature>
<feature type="compositionally biased region" description="Pro residues" evidence="1">
    <location>
        <begin position="85"/>
        <end position="95"/>
    </location>
</feature>
<feature type="compositionally biased region" description="Polar residues" evidence="1">
    <location>
        <begin position="167"/>
        <end position="178"/>
    </location>
</feature>
<reference evidence="2" key="1">
    <citation type="submission" date="2023-06" db="EMBL/GenBank/DDBJ databases">
        <title>Genome-scale phylogeny and comparative genomics of the fungal order Sordariales.</title>
        <authorList>
            <consortium name="Lawrence Berkeley National Laboratory"/>
            <person name="Hensen N."/>
            <person name="Bonometti L."/>
            <person name="Westerberg I."/>
            <person name="Brannstrom I.O."/>
            <person name="Guillou S."/>
            <person name="Cros-Aarteil S."/>
            <person name="Calhoun S."/>
            <person name="Haridas S."/>
            <person name="Kuo A."/>
            <person name="Mondo S."/>
            <person name="Pangilinan J."/>
            <person name="Riley R."/>
            <person name="Labutti K."/>
            <person name="Andreopoulos B."/>
            <person name="Lipzen A."/>
            <person name="Chen C."/>
            <person name="Yanf M."/>
            <person name="Daum C."/>
            <person name="Ng V."/>
            <person name="Clum A."/>
            <person name="Steindorff A."/>
            <person name="Ohm R."/>
            <person name="Martin F."/>
            <person name="Silar P."/>
            <person name="Natvig D."/>
            <person name="Lalanne C."/>
            <person name="Gautier V."/>
            <person name="Ament-Velasquez S.L."/>
            <person name="Kruys A."/>
            <person name="Hutchinson M.I."/>
            <person name="Powell A.J."/>
            <person name="Barry K."/>
            <person name="Miller A.N."/>
            <person name="Grigoriev I.V."/>
            <person name="Debuchy R."/>
            <person name="Gladieux P."/>
            <person name="Thoren M.H."/>
            <person name="Johannesson H."/>
        </authorList>
    </citation>
    <scope>NUCLEOTIDE SEQUENCE</scope>
    <source>
        <strain evidence="2">CBS 307.81</strain>
    </source>
</reference>
<protein>
    <submittedName>
        <fullName evidence="2">Uncharacterized protein</fullName>
    </submittedName>
</protein>
<comment type="caution">
    <text evidence="2">The sequence shown here is derived from an EMBL/GenBank/DDBJ whole genome shotgun (WGS) entry which is preliminary data.</text>
</comment>
<accession>A0AA39Z5A4</accession>
<organism evidence="2 3">
    <name type="scientific">Cercophora samala</name>
    <dbReference type="NCBI Taxonomy" id="330535"/>
    <lineage>
        <taxon>Eukaryota</taxon>
        <taxon>Fungi</taxon>
        <taxon>Dikarya</taxon>
        <taxon>Ascomycota</taxon>
        <taxon>Pezizomycotina</taxon>
        <taxon>Sordariomycetes</taxon>
        <taxon>Sordariomycetidae</taxon>
        <taxon>Sordariales</taxon>
        <taxon>Lasiosphaeriaceae</taxon>
        <taxon>Cercophora</taxon>
    </lineage>
</organism>
<sequence>MPATYISRGGLTAIQRIVSNRSASPASARSLSGLTMGFDEIKKWKEWKTKQIIAPDPKDTIFDLKVYSPINKSSTWNIDYSETPTRPPSPPPHPGALPLEPSYPTRFPLPPRVAIRSLRFPGNVLFYKPGSRRGGGPSSPPRAVFSTTTQHVTLETFKSVDKGGKVGSQTARLKNSVRNRVMSGPKKDAQQPNNNEKKDNKTDGTEQPVPRFLPSFLGGGGPF</sequence>
<dbReference type="EMBL" id="JAULSY010000127">
    <property type="protein sequence ID" value="KAK0663882.1"/>
    <property type="molecule type" value="Genomic_DNA"/>
</dbReference>
<dbReference type="AlphaFoldDB" id="A0AA39Z5A4"/>
<feature type="compositionally biased region" description="Basic and acidic residues" evidence="1">
    <location>
        <begin position="185"/>
        <end position="204"/>
    </location>
</feature>
<evidence type="ECO:0000313" key="2">
    <source>
        <dbReference type="EMBL" id="KAK0663882.1"/>
    </source>
</evidence>
<evidence type="ECO:0000256" key="1">
    <source>
        <dbReference type="SAM" id="MobiDB-lite"/>
    </source>
</evidence>